<evidence type="ECO:0000313" key="4">
    <source>
        <dbReference type="Proteomes" id="UP001165042"/>
    </source>
</evidence>
<dbReference type="AlphaFoldDB" id="A0A9W6QNG6"/>
<proteinExistence type="predicted"/>
<reference evidence="3" key="1">
    <citation type="submission" date="2023-02" db="EMBL/GenBank/DDBJ databases">
        <title>Actinokineospora globicatena NBRC 15670.</title>
        <authorList>
            <person name="Ichikawa N."/>
            <person name="Sato H."/>
            <person name="Tonouchi N."/>
        </authorList>
    </citation>
    <scope>NUCLEOTIDE SEQUENCE</scope>
    <source>
        <strain evidence="3">NBRC 15670</strain>
    </source>
</reference>
<gene>
    <name evidence="3" type="ORF">Aglo03_25780</name>
</gene>
<organism evidence="3 4">
    <name type="scientific">Actinokineospora globicatena</name>
    <dbReference type="NCBI Taxonomy" id="103729"/>
    <lineage>
        <taxon>Bacteria</taxon>
        <taxon>Bacillati</taxon>
        <taxon>Actinomycetota</taxon>
        <taxon>Actinomycetes</taxon>
        <taxon>Pseudonocardiales</taxon>
        <taxon>Pseudonocardiaceae</taxon>
        <taxon>Actinokineospora</taxon>
    </lineage>
</organism>
<comment type="caution">
    <text evidence="3">The sequence shown here is derived from an EMBL/GenBank/DDBJ whole genome shotgun (WGS) entry which is preliminary data.</text>
</comment>
<feature type="domain" description="Antirepressor protein C-terminal" evidence="2">
    <location>
        <begin position="152"/>
        <end position="253"/>
    </location>
</feature>
<dbReference type="GO" id="GO:0003677">
    <property type="term" value="F:DNA binding"/>
    <property type="evidence" value="ECO:0007669"/>
    <property type="project" value="InterPro"/>
</dbReference>
<keyword evidence="4" id="KW-1185">Reference proteome</keyword>
<evidence type="ECO:0000259" key="2">
    <source>
        <dbReference type="Pfam" id="PF03374"/>
    </source>
</evidence>
<evidence type="ECO:0000256" key="1">
    <source>
        <dbReference type="SAM" id="MobiDB-lite"/>
    </source>
</evidence>
<evidence type="ECO:0000313" key="3">
    <source>
        <dbReference type="EMBL" id="GLW91762.1"/>
    </source>
</evidence>
<name>A0A9W6QNG6_9PSEU</name>
<accession>A0A9W6QNG6</accession>
<dbReference type="Proteomes" id="UP001165042">
    <property type="component" value="Unassembled WGS sequence"/>
</dbReference>
<protein>
    <recommendedName>
        <fullName evidence="2">Antirepressor protein C-terminal domain-containing protein</fullName>
    </recommendedName>
</protein>
<sequence>MSDPNCTVSPALFGDSPFDAIRRNDDRGEYWSARDLMPLLGYLRWEDFRNAVDRAKAAAANVGDDVTGLFRGAPKKSGGGRPAEDFRLVRYAAYLVAMNGDPRKPEIAAAQTYFAVKTRQAETAPAPVALPNARQLAELVIAEADRADAAERALAQAAPKVEAHDAFMSADGCYSIGEVAKMLGIGRNTLFVRLRAERIFIDHGDMRNTPYQQYARHFKVTTDTFTDGDGKERVTRKTYARPKGVDFLRKVLKMPADVSRRAAAMPGGHVSAGPHPSGRGLRPLRPRA</sequence>
<dbReference type="InterPro" id="IPR005039">
    <property type="entry name" value="Ant_C"/>
</dbReference>
<feature type="region of interest" description="Disordered" evidence="1">
    <location>
        <begin position="262"/>
        <end position="288"/>
    </location>
</feature>
<dbReference type="EMBL" id="BSSD01000003">
    <property type="protein sequence ID" value="GLW91762.1"/>
    <property type="molecule type" value="Genomic_DNA"/>
</dbReference>
<dbReference type="Pfam" id="PF03374">
    <property type="entry name" value="ANT"/>
    <property type="match status" value="1"/>
</dbReference>